<dbReference type="AlphaFoldDB" id="A0A1Q8YAP7"/>
<dbReference type="RefSeq" id="WP_075587979.1">
    <property type="nucleotide sequence ID" value="NZ_MSYM01000018.1"/>
</dbReference>
<reference evidence="1 2" key="1">
    <citation type="submission" date="2017-01" db="EMBL/GenBank/DDBJ databases">
        <title>Genome sequence of Rhodoferax antarcticus ANT.BR, a psychrophilic purple nonsulfur bacterium from an Antarctic microbial mat.</title>
        <authorList>
            <person name="Baker J."/>
            <person name="Riester C."/>
            <person name="Skinner B."/>
            <person name="Newell A."/>
            <person name="Swingley W."/>
            <person name="Madigan M."/>
            <person name="Jung D."/>
            <person name="Asao M."/>
            <person name="Chen M."/>
            <person name="Loughlin P."/>
            <person name="Pan H."/>
            <person name="Lin S."/>
            <person name="Li N."/>
            <person name="Shaw J."/>
            <person name="Prado M."/>
            <person name="Sherman C."/>
            <person name="Li X."/>
            <person name="Tang J."/>
            <person name="Blankenship R."/>
            <person name="Zhao T."/>
            <person name="Touchman J."/>
            <person name="Sattley M."/>
        </authorList>
    </citation>
    <scope>NUCLEOTIDE SEQUENCE [LARGE SCALE GENOMIC DNA]</scope>
    <source>
        <strain evidence="1 2">ANT.BR</strain>
    </source>
</reference>
<protein>
    <submittedName>
        <fullName evidence="1">Uncharacterized protein</fullName>
    </submittedName>
</protein>
<sequence>MPSALTLKPVNANVHSVHLADGAHAGNLKRVGAVWKFKAVGYDPNGAVEPGGGPLTNQHNLVFAQPDAAEVSACLLASYTEMLRS</sequence>
<accession>A0A1Q8YAP7</accession>
<name>A0A1Q8YAP7_9BURK</name>
<dbReference type="Proteomes" id="UP000185911">
    <property type="component" value="Unassembled WGS sequence"/>
</dbReference>
<evidence type="ECO:0000313" key="1">
    <source>
        <dbReference type="EMBL" id="OLP05124.1"/>
    </source>
</evidence>
<gene>
    <name evidence="1" type="ORF">BLL52_3944</name>
</gene>
<organism evidence="1 2">
    <name type="scientific">Rhodoferax antarcticus ANT.BR</name>
    <dbReference type="NCBI Taxonomy" id="1111071"/>
    <lineage>
        <taxon>Bacteria</taxon>
        <taxon>Pseudomonadati</taxon>
        <taxon>Pseudomonadota</taxon>
        <taxon>Betaproteobacteria</taxon>
        <taxon>Burkholderiales</taxon>
        <taxon>Comamonadaceae</taxon>
        <taxon>Rhodoferax</taxon>
    </lineage>
</organism>
<dbReference type="EMBL" id="MSYM01000018">
    <property type="protein sequence ID" value="OLP05124.1"/>
    <property type="molecule type" value="Genomic_DNA"/>
</dbReference>
<keyword evidence="2" id="KW-1185">Reference proteome</keyword>
<evidence type="ECO:0000313" key="2">
    <source>
        <dbReference type="Proteomes" id="UP000185911"/>
    </source>
</evidence>
<comment type="caution">
    <text evidence="1">The sequence shown here is derived from an EMBL/GenBank/DDBJ whole genome shotgun (WGS) entry which is preliminary data.</text>
</comment>
<proteinExistence type="predicted"/>
<dbReference type="STRING" id="81479.RA876_13485"/>